<evidence type="ECO:0000313" key="2">
    <source>
        <dbReference type="EMBL" id="CAI4005760.1"/>
    </source>
</evidence>
<proteinExistence type="predicted"/>
<protein>
    <submittedName>
        <fullName evidence="3">LINE-1 reverse transcriptase-like</fullName>
    </submittedName>
</protein>
<dbReference type="AlphaFoldDB" id="A0A9P1D9R1"/>
<evidence type="ECO:0000256" key="1">
    <source>
        <dbReference type="SAM" id="MobiDB-lite"/>
    </source>
</evidence>
<keyword evidence="4" id="KW-1185">Reference proteome</keyword>
<evidence type="ECO:0000313" key="4">
    <source>
        <dbReference type="Proteomes" id="UP001152797"/>
    </source>
</evidence>
<dbReference type="EMBL" id="CAMXCT020003684">
    <property type="protein sequence ID" value="CAL1159135.1"/>
    <property type="molecule type" value="Genomic_DNA"/>
</dbReference>
<keyword evidence="3" id="KW-0548">Nucleotidyltransferase</keyword>
<dbReference type="OrthoDB" id="341421at2759"/>
<dbReference type="EMBL" id="CAMXCT010003684">
    <property type="protein sequence ID" value="CAI4005760.1"/>
    <property type="molecule type" value="Genomic_DNA"/>
</dbReference>
<gene>
    <name evidence="2" type="ORF">C1SCF055_LOCUS31459</name>
</gene>
<feature type="compositionally biased region" description="Low complexity" evidence="1">
    <location>
        <begin position="225"/>
        <end position="237"/>
    </location>
</feature>
<reference evidence="3 4" key="2">
    <citation type="submission" date="2024-05" db="EMBL/GenBank/DDBJ databases">
        <authorList>
            <person name="Chen Y."/>
            <person name="Shah S."/>
            <person name="Dougan E. K."/>
            <person name="Thang M."/>
            <person name="Chan C."/>
        </authorList>
    </citation>
    <scope>NUCLEOTIDE SEQUENCE [LARGE SCALE GENOMIC DNA]</scope>
</reference>
<reference evidence="2" key="1">
    <citation type="submission" date="2022-10" db="EMBL/GenBank/DDBJ databases">
        <authorList>
            <person name="Chen Y."/>
            <person name="Dougan E. K."/>
            <person name="Chan C."/>
            <person name="Rhodes N."/>
            <person name="Thang M."/>
        </authorList>
    </citation>
    <scope>NUCLEOTIDE SEQUENCE</scope>
</reference>
<organism evidence="2">
    <name type="scientific">Cladocopium goreaui</name>
    <dbReference type="NCBI Taxonomy" id="2562237"/>
    <lineage>
        <taxon>Eukaryota</taxon>
        <taxon>Sar</taxon>
        <taxon>Alveolata</taxon>
        <taxon>Dinophyceae</taxon>
        <taxon>Suessiales</taxon>
        <taxon>Symbiodiniaceae</taxon>
        <taxon>Cladocopium</taxon>
    </lineage>
</organism>
<dbReference type="GO" id="GO:0003964">
    <property type="term" value="F:RNA-directed DNA polymerase activity"/>
    <property type="evidence" value="ECO:0007669"/>
    <property type="project" value="UniProtKB-KW"/>
</dbReference>
<sequence>MAMANPPPVARQRILWCDVPKMWPLALNCPLAFGRGTFKSYGEHSDAELLRTYGFVEMGRSNPNNVLVATQQELLEACRPSSIGNEAERLARVQNLLKPVYAIPASGVLPAELLTVVQVILMSQTDYQEFHDSDLQVLGKKFHARGSVHGQKVTVCLLGLLSKLKQRVATDPTGESDRAKLSRAVRSGELLVLQEVQCYILTHLAPVESRKRKAKAKVAAKKVSKSTSTATSSKDGG</sequence>
<keyword evidence="3" id="KW-0808">Transferase</keyword>
<evidence type="ECO:0000313" key="3">
    <source>
        <dbReference type="EMBL" id="CAL4793072.1"/>
    </source>
</evidence>
<dbReference type="EMBL" id="CAMXCT030003684">
    <property type="protein sequence ID" value="CAL4793072.1"/>
    <property type="molecule type" value="Genomic_DNA"/>
</dbReference>
<accession>A0A9P1D9R1</accession>
<feature type="region of interest" description="Disordered" evidence="1">
    <location>
        <begin position="218"/>
        <end position="237"/>
    </location>
</feature>
<name>A0A9P1D9R1_9DINO</name>
<keyword evidence="3" id="KW-0695">RNA-directed DNA polymerase</keyword>
<dbReference type="Proteomes" id="UP001152797">
    <property type="component" value="Unassembled WGS sequence"/>
</dbReference>
<comment type="caution">
    <text evidence="2">The sequence shown here is derived from an EMBL/GenBank/DDBJ whole genome shotgun (WGS) entry which is preliminary data.</text>
</comment>